<feature type="transmembrane region" description="Helical" evidence="2">
    <location>
        <begin position="304"/>
        <end position="323"/>
    </location>
</feature>
<sequence length="708" mass="75457">MAKDADTRETGRSGEAGPGSSRGFLARRDGAAWLVAGLALVLGGVFVGFDLAYNQGKLIAPLDDVYIHLRYGSQIGRGQFFEFHPGDPVSTGASSLLYAFVLGAGHLVGFRGDLLLPFAVVLGIGCLAGTTAVVYRLGRTFASRTVGVWAGILVAVSGPLLWGAASGMEVGLTALLLTGTVLAFVRERPLARFRVTPVLGALLALVRPEGLVVAVLIAGAMLWTVLRERRRVGAAAWSLLPVAAGAGQYAFYLLATGTATANGVRAKSHLHDRPQFFLGEFVDRTVANVRGFVDALAGLNEQDFAFPGLLLLAVGGLGHLLVTRREWRPLLVALSLGLAGVLVAAATLSTALIHELRYLQPFLPLFVLFAVCGVHALTRLLAGARARRAALHTVLVVALLFSLLALPAWAVKLGRQAATIRDTDVSVGAWVSGNLPPDAVVGVKDVGAVAYFGGRRTVDLIGLTTNGLAEPANNGTGALYEALRRLPEADRPDYFAVYEERPGPPMQPLFDAGLFGEGPLITFHVRTPPALDGFSIVPFRELHVFRADWRLAGTGDAPPPGVTGEIKDYLNTGDLAGEEAHGWTARMAQPGLQPDTVLRRQGDVVDSGRVIVGGERFTAGGLTPGEPLTIHARTLAPGVEREVRVRVDGTDVGTWRFHRSEEWRHRAFTVPGDAVTGESVTVELEPVRPLLSPYPEYTSFGYWFSQPR</sequence>
<name>A0A2T0LVX9_9PSEU</name>
<feature type="transmembrane region" description="Helical" evidence="2">
    <location>
        <begin position="330"/>
        <end position="352"/>
    </location>
</feature>
<feature type="transmembrane region" description="Helical" evidence="2">
    <location>
        <begin position="141"/>
        <end position="162"/>
    </location>
</feature>
<feature type="transmembrane region" description="Helical" evidence="2">
    <location>
        <begin position="198"/>
        <end position="223"/>
    </location>
</feature>
<keyword evidence="2" id="KW-0472">Membrane</keyword>
<dbReference type="AlphaFoldDB" id="A0A2T0LVX9"/>
<dbReference type="GO" id="GO:0016740">
    <property type="term" value="F:transferase activity"/>
    <property type="evidence" value="ECO:0007669"/>
    <property type="project" value="UniProtKB-KW"/>
</dbReference>
<accession>A0A2T0LVX9</accession>
<evidence type="ECO:0000256" key="1">
    <source>
        <dbReference type="SAM" id="MobiDB-lite"/>
    </source>
</evidence>
<organism evidence="3 4">
    <name type="scientific">Prauserella shujinwangii</name>
    <dbReference type="NCBI Taxonomy" id="1453103"/>
    <lineage>
        <taxon>Bacteria</taxon>
        <taxon>Bacillati</taxon>
        <taxon>Actinomycetota</taxon>
        <taxon>Actinomycetes</taxon>
        <taxon>Pseudonocardiales</taxon>
        <taxon>Pseudonocardiaceae</taxon>
        <taxon>Prauserella</taxon>
    </lineage>
</organism>
<keyword evidence="2" id="KW-0812">Transmembrane</keyword>
<comment type="caution">
    <text evidence="3">The sequence shown here is derived from an EMBL/GenBank/DDBJ whole genome shotgun (WGS) entry which is preliminary data.</text>
</comment>
<feature type="region of interest" description="Disordered" evidence="1">
    <location>
        <begin position="1"/>
        <end position="21"/>
    </location>
</feature>
<keyword evidence="2" id="KW-1133">Transmembrane helix</keyword>
<evidence type="ECO:0000313" key="4">
    <source>
        <dbReference type="Proteomes" id="UP000238362"/>
    </source>
</evidence>
<keyword evidence="3" id="KW-0808">Transferase</keyword>
<evidence type="ECO:0000313" key="3">
    <source>
        <dbReference type="EMBL" id="PRX47929.1"/>
    </source>
</evidence>
<keyword evidence="4" id="KW-1185">Reference proteome</keyword>
<feature type="transmembrane region" description="Helical" evidence="2">
    <location>
        <begin position="235"/>
        <end position="255"/>
    </location>
</feature>
<proteinExistence type="predicted"/>
<evidence type="ECO:0000256" key="2">
    <source>
        <dbReference type="SAM" id="Phobius"/>
    </source>
</evidence>
<dbReference type="EMBL" id="PVNH01000005">
    <property type="protein sequence ID" value="PRX47929.1"/>
    <property type="molecule type" value="Genomic_DNA"/>
</dbReference>
<feature type="transmembrane region" description="Helical" evidence="2">
    <location>
        <begin position="389"/>
        <end position="411"/>
    </location>
</feature>
<feature type="transmembrane region" description="Helical" evidence="2">
    <location>
        <begin position="115"/>
        <end position="135"/>
    </location>
</feature>
<protein>
    <submittedName>
        <fullName evidence="3">4-amino-4-deoxy-L-arabinose transferase-like glycosyltransferase</fullName>
    </submittedName>
</protein>
<feature type="compositionally biased region" description="Basic and acidic residues" evidence="1">
    <location>
        <begin position="1"/>
        <end position="12"/>
    </location>
</feature>
<gene>
    <name evidence="3" type="ORF">B0I33_105513</name>
</gene>
<feature type="transmembrane region" description="Helical" evidence="2">
    <location>
        <begin position="31"/>
        <end position="53"/>
    </location>
</feature>
<feature type="transmembrane region" description="Helical" evidence="2">
    <location>
        <begin position="358"/>
        <end position="377"/>
    </location>
</feature>
<reference evidence="3 4" key="1">
    <citation type="submission" date="2018-03" db="EMBL/GenBank/DDBJ databases">
        <title>Genomic Encyclopedia of Type Strains, Phase III (KMG-III): the genomes of soil and plant-associated and newly described type strains.</title>
        <authorList>
            <person name="Whitman W."/>
        </authorList>
    </citation>
    <scope>NUCLEOTIDE SEQUENCE [LARGE SCALE GENOMIC DNA]</scope>
    <source>
        <strain evidence="3 4">CGMCC 4.7125</strain>
    </source>
</reference>
<dbReference type="Proteomes" id="UP000238362">
    <property type="component" value="Unassembled WGS sequence"/>
</dbReference>